<evidence type="ECO:0000313" key="3">
    <source>
        <dbReference type="Proteomes" id="UP000180175"/>
    </source>
</evidence>
<evidence type="ECO:0000313" key="2">
    <source>
        <dbReference type="EMBL" id="QOY36671.1"/>
    </source>
</evidence>
<accession>A0A1S2L578</accession>
<dbReference type="EMBL" id="CP063356">
    <property type="protein sequence ID" value="QOY36671.1"/>
    <property type="molecule type" value="Genomic_DNA"/>
</dbReference>
<dbReference type="AlphaFoldDB" id="A0A1S2L578"/>
<dbReference type="Proteomes" id="UP000180175">
    <property type="component" value="Chromosome"/>
</dbReference>
<dbReference type="Gene3D" id="3.30.70.2700">
    <property type="match status" value="1"/>
</dbReference>
<reference evidence="2 3" key="3">
    <citation type="journal article" date="2019" name="Int. J. Syst. Evol. Microbiol.">
        <title>Anaerobacillus isosaccharinicus sp. nov., an alkaliphilic bacterium which degrades isosaccharinic acid.</title>
        <authorList>
            <person name="Bassil N.M."/>
            <person name="Lloyd J.R."/>
        </authorList>
    </citation>
    <scope>NUCLEOTIDE SEQUENCE [LARGE SCALE GENOMIC DNA]</scope>
    <source>
        <strain evidence="2 3">NB2006</strain>
    </source>
</reference>
<dbReference type="RefSeq" id="WP_071318818.1">
    <property type="nucleotide sequence ID" value="NZ_CP063356.2"/>
</dbReference>
<reference evidence="2 3" key="2">
    <citation type="journal article" date="2017" name="Genome Announc.">
        <title>Draft Genome Sequences of Four Alkaliphilic Bacteria Belonging to the Anaerobacillus Genus.</title>
        <authorList>
            <person name="Bassil N.M."/>
            <person name="Lloyd J.R."/>
        </authorList>
    </citation>
    <scope>NUCLEOTIDE SEQUENCE [LARGE SCALE GENOMIC DNA]</scope>
    <source>
        <strain evidence="2 3">NB2006</strain>
    </source>
</reference>
<gene>
    <name evidence="2" type="ORF">AWH56_003070</name>
    <name evidence="1" type="ORF">AWH56_20505</name>
</gene>
<proteinExistence type="predicted"/>
<evidence type="ECO:0000313" key="1">
    <source>
        <dbReference type="EMBL" id="OIJ07464.1"/>
    </source>
</evidence>
<dbReference type="KEGG" id="aia:AWH56_003070"/>
<reference evidence="2" key="4">
    <citation type="submission" date="2020-10" db="EMBL/GenBank/DDBJ databases">
        <authorList>
            <person name="Bassil N.M."/>
            <person name="Lloyd J.R."/>
        </authorList>
    </citation>
    <scope>NUCLEOTIDE SEQUENCE</scope>
    <source>
        <strain evidence="2">NB2006</strain>
    </source>
</reference>
<protein>
    <submittedName>
        <fullName evidence="1">Uncharacterized protein</fullName>
    </submittedName>
</protein>
<organism evidence="1 3">
    <name type="scientific">Anaerobacillus isosaccharinicus</name>
    <dbReference type="NCBI Taxonomy" id="1532552"/>
    <lineage>
        <taxon>Bacteria</taxon>
        <taxon>Bacillati</taxon>
        <taxon>Bacillota</taxon>
        <taxon>Bacilli</taxon>
        <taxon>Bacillales</taxon>
        <taxon>Bacillaceae</taxon>
        <taxon>Anaerobacillus</taxon>
    </lineage>
</organism>
<sequence length="64" mass="7514">MLRISNIKLRADFDPSKEKELLAQKIQKILKVKQNKILSFSIRLLETFGKKLNDLVEKCVSKRK</sequence>
<dbReference type="EMBL" id="LQXD01000173">
    <property type="protein sequence ID" value="OIJ07464.1"/>
    <property type="molecule type" value="Genomic_DNA"/>
</dbReference>
<keyword evidence="3" id="KW-1185">Reference proteome</keyword>
<reference evidence="1 3" key="1">
    <citation type="submission" date="2016-10" db="EMBL/GenBank/DDBJ databases">
        <title>Draft genome sequences of four alkaliphilic bacteria belonging to the Anaerobacillus genus.</title>
        <authorList>
            <person name="Bassil N.M."/>
            <person name="Lloyd J.R."/>
        </authorList>
    </citation>
    <scope>NUCLEOTIDE SEQUENCE [LARGE SCALE GENOMIC DNA]</scope>
    <source>
        <strain evidence="1 3">NB2006</strain>
    </source>
</reference>
<name>A0A1S2L578_9BACI</name>